<evidence type="ECO:0000256" key="2">
    <source>
        <dbReference type="ARBA" id="ARBA00022448"/>
    </source>
</evidence>
<gene>
    <name evidence="11" type="ORF">GALMADRAFT_504848</name>
</gene>
<name>A0A067SY43_GALM3</name>
<evidence type="ECO:0000256" key="6">
    <source>
        <dbReference type="SAM" id="Coils"/>
    </source>
</evidence>
<dbReference type="InterPro" id="IPR027470">
    <property type="entry name" value="Cation_efflux_CTD"/>
</dbReference>
<feature type="compositionally biased region" description="Basic and acidic residues" evidence="7">
    <location>
        <begin position="136"/>
        <end position="164"/>
    </location>
</feature>
<evidence type="ECO:0000256" key="3">
    <source>
        <dbReference type="ARBA" id="ARBA00022692"/>
    </source>
</evidence>
<evidence type="ECO:0000313" key="11">
    <source>
        <dbReference type="EMBL" id="KDR75816.1"/>
    </source>
</evidence>
<dbReference type="SUPFAM" id="SSF160240">
    <property type="entry name" value="Cation efflux protein cytoplasmic domain-like"/>
    <property type="match status" value="1"/>
</dbReference>
<organism evidence="11 12">
    <name type="scientific">Galerina marginata (strain CBS 339.88)</name>
    <dbReference type="NCBI Taxonomy" id="685588"/>
    <lineage>
        <taxon>Eukaryota</taxon>
        <taxon>Fungi</taxon>
        <taxon>Dikarya</taxon>
        <taxon>Basidiomycota</taxon>
        <taxon>Agaricomycotina</taxon>
        <taxon>Agaricomycetes</taxon>
        <taxon>Agaricomycetidae</taxon>
        <taxon>Agaricales</taxon>
        <taxon>Agaricineae</taxon>
        <taxon>Strophariaceae</taxon>
        <taxon>Galerina</taxon>
    </lineage>
</organism>
<dbReference type="AlphaFoldDB" id="A0A067SY43"/>
<dbReference type="GO" id="GO:0008324">
    <property type="term" value="F:monoatomic cation transmembrane transporter activity"/>
    <property type="evidence" value="ECO:0007669"/>
    <property type="project" value="InterPro"/>
</dbReference>
<dbReference type="Pfam" id="PF01545">
    <property type="entry name" value="Cation_efflux"/>
    <property type="match status" value="1"/>
</dbReference>
<evidence type="ECO:0000256" key="4">
    <source>
        <dbReference type="ARBA" id="ARBA00022989"/>
    </source>
</evidence>
<dbReference type="InterPro" id="IPR058533">
    <property type="entry name" value="Cation_efflux_TM"/>
</dbReference>
<dbReference type="Gene3D" id="3.30.70.1350">
    <property type="entry name" value="Cation efflux protein, cytoplasmic domain"/>
    <property type="match status" value="1"/>
</dbReference>
<dbReference type="Pfam" id="PF16916">
    <property type="entry name" value="ZT_dimer"/>
    <property type="match status" value="1"/>
</dbReference>
<feature type="domain" description="Cation efflux protein cytoplasmic" evidence="10">
    <location>
        <begin position="472"/>
        <end position="525"/>
    </location>
</feature>
<feature type="region of interest" description="Disordered" evidence="7">
    <location>
        <begin position="133"/>
        <end position="183"/>
    </location>
</feature>
<accession>A0A067SY43</accession>
<proteinExistence type="predicted"/>
<dbReference type="GO" id="GO:0016020">
    <property type="term" value="C:membrane"/>
    <property type="evidence" value="ECO:0007669"/>
    <property type="project" value="UniProtKB-SubCell"/>
</dbReference>
<keyword evidence="3 8" id="KW-0812">Transmembrane</keyword>
<keyword evidence="12" id="KW-1185">Reference proteome</keyword>
<dbReference type="InterPro" id="IPR027469">
    <property type="entry name" value="Cation_efflux_TMD_sf"/>
</dbReference>
<evidence type="ECO:0000256" key="5">
    <source>
        <dbReference type="ARBA" id="ARBA00023136"/>
    </source>
</evidence>
<dbReference type="EMBL" id="KL142380">
    <property type="protein sequence ID" value="KDR75816.1"/>
    <property type="molecule type" value="Genomic_DNA"/>
</dbReference>
<dbReference type="HOGENOM" id="CLU_013430_12_0_1"/>
<evidence type="ECO:0000256" key="8">
    <source>
        <dbReference type="SAM" id="Phobius"/>
    </source>
</evidence>
<feature type="coiled-coil region" evidence="6">
    <location>
        <begin position="501"/>
        <end position="528"/>
    </location>
</feature>
<keyword evidence="5 8" id="KW-0472">Membrane</keyword>
<evidence type="ECO:0000259" key="10">
    <source>
        <dbReference type="Pfam" id="PF16916"/>
    </source>
</evidence>
<evidence type="ECO:0000259" key="9">
    <source>
        <dbReference type="Pfam" id="PF01545"/>
    </source>
</evidence>
<dbReference type="OrthoDB" id="435980at2759"/>
<dbReference type="InterPro" id="IPR050291">
    <property type="entry name" value="CDF_Transporter"/>
</dbReference>
<dbReference type="InterPro" id="IPR036837">
    <property type="entry name" value="Cation_efflux_CTD_sf"/>
</dbReference>
<feature type="transmembrane region" description="Helical" evidence="8">
    <location>
        <begin position="385"/>
        <end position="404"/>
    </location>
</feature>
<dbReference type="PANTHER" id="PTHR43840:SF15">
    <property type="entry name" value="MITOCHONDRIAL METAL TRANSPORTER 1-RELATED"/>
    <property type="match status" value="1"/>
</dbReference>
<reference evidence="12" key="1">
    <citation type="journal article" date="2014" name="Proc. Natl. Acad. Sci. U.S.A.">
        <title>Extensive sampling of basidiomycete genomes demonstrates inadequacy of the white-rot/brown-rot paradigm for wood decay fungi.</title>
        <authorList>
            <person name="Riley R."/>
            <person name="Salamov A.A."/>
            <person name="Brown D.W."/>
            <person name="Nagy L.G."/>
            <person name="Floudas D."/>
            <person name="Held B.W."/>
            <person name="Levasseur A."/>
            <person name="Lombard V."/>
            <person name="Morin E."/>
            <person name="Otillar R."/>
            <person name="Lindquist E.A."/>
            <person name="Sun H."/>
            <person name="LaButti K.M."/>
            <person name="Schmutz J."/>
            <person name="Jabbour D."/>
            <person name="Luo H."/>
            <person name="Baker S.E."/>
            <person name="Pisabarro A.G."/>
            <person name="Walton J.D."/>
            <person name="Blanchette R.A."/>
            <person name="Henrissat B."/>
            <person name="Martin F."/>
            <person name="Cullen D."/>
            <person name="Hibbett D.S."/>
            <person name="Grigoriev I.V."/>
        </authorList>
    </citation>
    <scope>NUCLEOTIDE SEQUENCE [LARGE SCALE GENOMIC DNA]</scope>
    <source>
        <strain evidence="12">CBS 339.88</strain>
    </source>
</reference>
<protein>
    <submittedName>
        <fullName evidence="11">Uncharacterized protein</fullName>
    </submittedName>
</protein>
<keyword evidence="6" id="KW-0175">Coiled coil</keyword>
<dbReference type="NCBIfam" id="TIGR01297">
    <property type="entry name" value="CDF"/>
    <property type="match status" value="1"/>
</dbReference>
<evidence type="ECO:0000256" key="7">
    <source>
        <dbReference type="SAM" id="MobiDB-lite"/>
    </source>
</evidence>
<feature type="domain" description="Cation efflux protein transmembrane" evidence="9">
    <location>
        <begin position="209"/>
        <end position="426"/>
    </location>
</feature>
<dbReference type="GO" id="GO:0098771">
    <property type="term" value="P:inorganic ion homeostasis"/>
    <property type="evidence" value="ECO:0007669"/>
    <property type="project" value="UniProtKB-ARBA"/>
</dbReference>
<dbReference type="Proteomes" id="UP000027222">
    <property type="component" value="Unassembled WGS sequence"/>
</dbReference>
<keyword evidence="4 8" id="KW-1133">Transmembrane helix</keyword>
<dbReference type="Gene3D" id="1.20.1510.10">
    <property type="entry name" value="Cation efflux protein transmembrane domain"/>
    <property type="match status" value="1"/>
</dbReference>
<sequence length="537" mass="59169">MAEIKNKNTYISHVRFRPVHVRKNSGGLRHFRRQKLAHDQPDLVMIPSTWQLKLTCRKRSSISLSNSFPPAFLPVPWRTRTQLISTLPSWHNRISVPSSLRTNVAPFRYIVKTQTSLFYPLSPHFPHLLMVQTRSHSTEQKPGEKVDETKDHKHGNGHEHHDPNADAAHTHSHSIFGHSHSHGEEHTRDAEQIIAALQGSGDRGSYITLVGLFSNVALTTAKGLAGWYMHSASLLADAGHSMSDLLGDFVTLFCWRLSRKPPSEKYPYGFAKFETLGTTTISLLLIGGAVGIGFHSYHLLMLALSETAGTLPPGHLQEVLQYITSSAPLPDVGHAHAHAVDPNAAWFAAVSVLTKEWLYRITKIVADEEKSPVLLANAIHHRSDAYSSLVAFFAILGTWFFPAFPLDPIGGLLVSIVILRQGFGLLAGAWGDLTDASVSPRTRQSLSKALEPLLEKPSSSLNGNGASPLPSLLSIERLRARHAGSLIFVDLTAEVKSTITVSQASALEEKIEQTLRNARKEIAEVRVTFRPRGNSQP</sequence>
<dbReference type="InterPro" id="IPR002524">
    <property type="entry name" value="Cation_efflux"/>
</dbReference>
<dbReference type="SUPFAM" id="SSF161111">
    <property type="entry name" value="Cation efflux protein transmembrane domain-like"/>
    <property type="match status" value="1"/>
</dbReference>
<evidence type="ECO:0000256" key="1">
    <source>
        <dbReference type="ARBA" id="ARBA00004141"/>
    </source>
</evidence>
<feature type="transmembrane region" description="Helical" evidence="8">
    <location>
        <begin position="410"/>
        <end position="433"/>
    </location>
</feature>
<comment type="subcellular location">
    <subcellularLocation>
        <location evidence="1">Membrane</location>
        <topology evidence="1">Multi-pass membrane protein</topology>
    </subcellularLocation>
</comment>
<keyword evidence="2" id="KW-0813">Transport</keyword>
<dbReference type="STRING" id="685588.A0A067SY43"/>
<dbReference type="PANTHER" id="PTHR43840">
    <property type="entry name" value="MITOCHONDRIAL METAL TRANSPORTER 1-RELATED"/>
    <property type="match status" value="1"/>
</dbReference>
<evidence type="ECO:0000313" key="12">
    <source>
        <dbReference type="Proteomes" id="UP000027222"/>
    </source>
</evidence>
<dbReference type="GO" id="GO:0030003">
    <property type="term" value="P:intracellular monoatomic cation homeostasis"/>
    <property type="evidence" value="ECO:0007669"/>
    <property type="project" value="UniProtKB-ARBA"/>
</dbReference>